<dbReference type="SUPFAM" id="SSF56349">
    <property type="entry name" value="DNA breaking-rejoining enzymes"/>
    <property type="match status" value="1"/>
</dbReference>
<dbReference type="GO" id="GO:0003677">
    <property type="term" value="F:DNA binding"/>
    <property type="evidence" value="ECO:0007669"/>
    <property type="project" value="InterPro"/>
</dbReference>
<proteinExistence type="predicted"/>
<evidence type="ECO:0000313" key="2">
    <source>
        <dbReference type="Proteomes" id="UP000596742"/>
    </source>
</evidence>
<gene>
    <name evidence="1" type="ORF">MGAL_10B094295</name>
</gene>
<dbReference type="OrthoDB" id="10566630at2759"/>
<dbReference type="Proteomes" id="UP000596742">
    <property type="component" value="Unassembled WGS sequence"/>
</dbReference>
<evidence type="ECO:0000313" key="1">
    <source>
        <dbReference type="EMBL" id="VDI00398.1"/>
    </source>
</evidence>
<name>A0A8B6C588_MYTGA</name>
<keyword evidence="2" id="KW-1185">Reference proteome</keyword>
<organism evidence="1 2">
    <name type="scientific">Mytilus galloprovincialis</name>
    <name type="common">Mediterranean mussel</name>
    <dbReference type="NCBI Taxonomy" id="29158"/>
    <lineage>
        <taxon>Eukaryota</taxon>
        <taxon>Metazoa</taxon>
        <taxon>Spiralia</taxon>
        <taxon>Lophotrochozoa</taxon>
        <taxon>Mollusca</taxon>
        <taxon>Bivalvia</taxon>
        <taxon>Autobranchia</taxon>
        <taxon>Pteriomorphia</taxon>
        <taxon>Mytilida</taxon>
        <taxon>Mytiloidea</taxon>
        <taxon>Mytilidae</taxon>
        <taxon>Mytilinae</taxon>
        <taxon>Mytilus</taxon>
    </lineage>
</organism>
<dbReference type="AlphaFoldDB" id="A0A8B6C588"/>
<protein>
    <submittedName>
        <fullName evidence="1">Uncharacterized protein</fullName>
    </submittedName>
</protein>
<dbReference type="InterPro" id="IPR011010">
    <property type="entry name" value="DNA_brk_join_enz"/>
</dbReference>
<accession>A0A8B6C588</accession>
<dbReference type="EMBL" id="UYJE01001230">
    <property type="protein sequence ID" value="VDI00398.1"/>
    <property type="molecule type" value="Genomic_DNA"/>
</dbReference>
<reference evidence="1" key="1">
    <citation type="submission" date="2018-11" db="EMBL/GenBank/DDBJ databases">
        <authorList>
            <person name="Alioto T."/>
            <person name="Alioto T."/>
        </authorList>
    </citation>
    <scope>NUCLEOTIDE SEQUENCE</scope>
</reference>
<sequence>MMENTPYCKKVSALEKEFSDFLSKNAKSIVFATPEEVRKFLIVKDCKGKTQVHEIICPNLGDRASDLGKCLSQEITDDSGFVITHTVGKTLSNGKKNEFSVMRLDDHSVCPVFGIEKYVSGAGEMGINLTLGYLFRILDCSRKRVLEAPVSHSVMYGRLKSYLRELGMDEGETPHGIRGGCAVTLAVSGFGNSQDIMDHVGWFSRGQKAMTKRTQIMSPSIHMGTIDMQTDGPQRFASYERYQKIDDDRKTAAVALQEMSLNVPPTPESLLSFSLHISSNYWKDLEESCGIKGERESHKGGSENQRQFRTGVPALTVGRCQLRRREGGDQV</sequence>
<comment type="caution">
    <text evidence="1">The sequence shown here is derived from an EMBL/GenBank/DDBJ whole genome shotgun (WGS) entry which is preliminary data.</text>
</comment>